<gene>
    <name evidence="5" type="ORF">DEO72_LG10g1021</name>
</gene>
<sequence>MIGFPLLQLISTPFDHLLKEVHVLPLTGCGVNLKEQPLPFTDAKEEIREEMVLEPKFKGNPDKVYRWERAMNGFGKLAGWDVRNKSESEVIEDIVQKVIKKLGHKFSGFVDDLIGIQSRVQALEDKLRLSSKSGVQVLGIWGMNGIGKTTHAAVLYDKISHRFDASCFVEDVSKLYRDGGQTAIHKEIINQTLRENIDMSSPIEISGIVKNRLHNIKVLIVLDNVDELEQLENLAIKPKLLLKGSRMVITTTDEHILKVYEGNVLIHKVSLLNDNDARELFCRKAFKSEEQSSTCAVLIPEVLKYAQCLPLAIRVLGSFLCTRDTIEWRDAINRLQNSPHKKIMDVLQISIDGLNHEEKQIFLHIACFFKGEREDYVKRILDCCGLYPHIGISRLIEKSLITISNEEIQMHELLQELGKKMVRGQSPEEPGSWSRIWLHKDFLQVLTTETGTEKVKAIVLNKKEELLECSVDGLSRMKELTLLILHHTKLSGSLEFLSDRLRYLLWHDYPFASLPPYFTVSNLVELNMPNSRITHIWEGRKSCPNLKRIDLSNSKKLTETLDFSRTIKLERLDLSGCTSLSYVHSSIGLLKKLAFLNLRNCRNLVFVDFGCVGNMSSLRVLHLSGCSKLESTPDFTRATHLEYLDMDECTSLSTIHQSIGVLSNLTFFSLRGCTKLVSIPNDINSLVSLQTLVLCHCYKLTSLFPRQASKSHLECLIFLDLSFCNLPEVPDAIGELRCLERLNLQGNNVVSVPDSFRGLHCLGYINLSHCHELKSLSNLPIEGAASGGKYFRKVSGSRDHRSGLYLFNCANMVDILSKPWDCWSLELAWLFRLIKESCHFRCGFDIVVPWGLEIPRWFTKRFEGDSVIRIVEFSVDEDWMGFAFCVIFGGNTALVVDDSSPHPLYLSFKLHQLPTVRWTNQLKLANPHCQLVQSTSTPHTLWTCHITTNVEYVVLCEDEGNSQAQSTNRSELKIPLEK</sequence>
<dbReference type="InterPro" id="IPR032675">
    <property type="entry name" value="LRR_dom_sf"/>
</dbReference>
<dbReference type="InterPro" id="IPR002182">
    <property type="entry name" value="NB-ARC"/>
</dbReference>
<dbReference type="InterPro" id="IPR011713">
    <property type="entry name" value="Leu-rich_rpt_3"/>
</dbReference>
<evidence type="ECO:0000313" key="5">
    <source>
        <dbReference type="EMBL" id="QCE09798.1"/>
    </source>
</evidence>
<feature type="domain" description="NB-ARC" evidence="3">
    <location>
        <begin position="120"/>
        <end position="289"/>
    </location>
</feature>
<dbReference type="SUPFAM" id="SSF52058">
    <property type="entry name" value="L domain-like"/>
    <property type="match status" value="1"/>
</dbReference>
<dbReference type="Gene3D" id="1.10.8.430">
    <property type="entry name" value="Helical domain of apoptotic protease-activating factors"/>
    <property type="match status" value="1"/>
</dbReference>
<evidence type="ECO:0000313" key="6">
    <source>
        <dbReference type="Proteomes" id="UP000501690"/>
    </source>
</evidence>
<dbReference type="GO" id="GO:0006952">
    <property type="term" value="P:defense response"/>
    <property type="evidence" value="ECO:0007669"/>
    <property type="project" value="InterPro"/>
</dbReference>
<dbReference type="InterPro" id="IPR044974">
    <property type="entry name" value="Disease_R_plants"/>
</dbReference>
<dbReference type="InterPro" id="IPR042197">
    <property type="entry name" value="Apaf_helical"/>
</dbReference>
<protein>
    <submittedName>
        <fullName evidence="5">Maintenance of ploidy protein MOB1</fullName>
    </submittedName>
</protein>
<keyword evidence="1" id="KW-0433">Leucine-rich repeat</keyword>
<keyword evidence="2" id="KW-0677">Repeat</keyword>
<dbReference type="InterPro" id="IPR035897">
    <property type="entry name" value="Toll_tir_struct_dom_sf"/>
</dbReference>
<name>A0A4D6N936_VIGUN</name>
<dbReference type="InterPro" id="IPR027417">
    <property type="entry name" value="P-loop_NTPase"/>
</dbReference>
<organism evidence="5 6">
    <name type="scientific">Vigna unguiculata</name>
    <name type="common">Cowpea</name>
    <dbReference type="NCBI Taxonomy" id="3917"/>
    <lineage>
        <taxon>Eukaryota</taxon>
        <taxon>Viridiplantae</taxon>
        <taxon>Streptophyta</taxon>
        <taxon>Embryophyta</taxon>
        <taxon>Tracheophyta</taxon>
        <taxon>Spermatophyta</taxon>
        <taxon>Magnoliopsida</taxon>
        <taxon>eudicotyledons</taxon>
        <taxon>Gunneridae</taxon>
        <taxon>Pentapetalae</taxon>
        <taxon>rosids</taxon>
        <taxon>fabids</taxon>
        <taxon>Fabales</taxon>
        <taxon>Fabaceae</taxon>
        <taxon>Papilionoideae</taxon>
        <taxon>50 kb inversion clade</taxon>
        <taxon>NPAAA clade</taxon>
        <taxon>indigoferoid/millettioid clade</taxon>
        <taxon>Phaseoleae</taxon>
        <taxon>Vigna</taxon>
    </lineage>
</organism>
<dbReference type="GO" id="GO:0043531">
    <property type="term" value="F:ADP binding"/>
    <property type="evidence" value="ECO:0007669"/>
    <property type="project" value="InterPro"/>
</dbReference>
<dbReference type="Proteomes" id="UP000501690">
    <property type="component" value="Linkage Group LG10"/>
</dbReference>
<dbReference type="AlphaFoldDB" id="A0A4D6N936"/>
<dbReference type="Gene3D" id="3.40.50.300">
    <property type="entry name" value="P-loop containing nucleotide triphosphate hydrolases"/>
    <property type="match status" value="1"/>
</dbReference>
<dbReference type="PANTHER" id="PTHR11017:SF290">
    <property type="entry name" value="ADP-RIBOSYL CYCLASE_CYCLIC ADP-RIBOSE HYDROLASE"/>
    <property type="match status" value="1"/>
</dbReference>
<evidence type="ECO:0000259" key="4">
    <source>
        <dbReference type="Pfam" id="PF23282"/>
    </source>
</evidence>
<dbReference type="InterPro" id="IPR058192">
    <property type="entry name" value="WHD_ROQ1-like"/>
</dbReference>
<accession>A0A4D6N936</accession>
<dbReference type="Pfam" id="PF23282">
    <property type="entry name" value="WHD_ROQ1"/>
    <property type="match status" value="1"/>
</dbReference>
<reference evidence="5 6" key="1">
    <citation type="submission" date="2019-04" db="EMBL/GenBank/DDBJ databases">
        <title>An improved genome assembly and genetic linkage map for asparagus bean, Vigna unguiculata ssp. sesquipedialis.</title>
        <authorList>
            <person name="Xia Q."/>
            <person name="Zhang R."/>
            <person name="Dong Y."/>
        </authorList>
    </citation>
    <scope>NUCLEOTIDE SEQUENCE [LARGE SCALE GENOMIC DNA]</scope>
    <source>
        <tissue evidence="5">Leaf</tissue>
    </source>
</reference>
<proteinExistence type="predicted"/>
<dbReference type="Gene3D" id="3.40.50.10140">
    <property type="entry name" value="Toll/interleukin-1 receptor homology (TIR) domain"/>
    <property type="match status" value="1"/>
</dbReference>
<dbReference type="Pfam" id="PF00931">
    <property type="entry name" value="NB-ARC"/>
    <property type="match status" value="1"/>
</dbReference>
<evidence type="ECO:0000256" key="2">
    <source>
        <dbReference type="ARBA" id="ARBA00022737"/>
    </source>
</evidence>
<evidence type="ECO:0000256" key="1">
    <source>
        <dbReference type="ARBA" id="ARBA00022614"/>
    </source>
</evidence>
<keyword evidence="6" id="KW-1185">Reference proteome</keyword>
<dbReference type="PANTHER" id="PTHR11017">
    <property type="entry name" value="LEUCINE-RICH REPEAT-CONTAINING PROTEIN"/>
    <property type="match status" value="1"/>
</dbReference>
<dbReference type="Gene3D" id="3.80.10.10">
    <property type="entry name" value="Ribonuclease Inhibitor"/>
    <property type="match status" value="2"/>
</dbReference>
<feature type="domain" description="Disease resistance protein Roq1-like winged-helix" evidence="4">
    <location>
        <begin position="355"/>
        <end position="426"/>
    </location>
</feature>
<dbReference type="Pfam" id="PF07725">
    <property type="entry name" value="LRR_3"/>
    <property type="match status" value="1"/>
</dbReference>
<dbReference type="EMBL" id="CP039354">
    <property type="protein sequence ID" value="QCE09798.1"/>
    <property type="molecule type" value="Genomic_DNA"/>
</dbReference>
<dbReference type="SUPFAM" id="SSF52540">
    <property type="entry name" value="P-loop containing nucleoside triphosphate hydrolases"/>
    <property type="match status" value="1"/>
</dbReference>
<dbReference type="PRINTS" id="PR00364">
    <property type="entry name" value="DISEASERSIST"/>
</dbReference>
<evidence type="ECO:0000259" key="3">
    <source>
        <dbReference type="Pfam" id="PF00931"/>
    </source>
</evidence>